<dbReference type="Proteomes" id="UP001301797">
    <property type="component" value="Chromosome"/>
</dbReference>
<sequence>MPSQCRICFVVYKAAEDTGDHVSDNRINTGHFHLDVPIKEVMRYNPVTIGAEATVWKAAEKMCRNEVGSCIVLQNNMPKGIVTEEDLNCKVVAKNKKPDEVYVSEIMSTPLITIDSDKKIGDATHMMVKNKVRRLPVVENQRVIGLVTVRDILSVSNELNEIMADLIRVNHEYNDEGTGICDSCGKMSDKLTSMDGRFVCPDCYHGDDI</sequence>
<feature type="domain" description="CBS" evidence="3">
    <location>
        <begin position="45"/>
        <end position="92"/>
    </location>
</feature>
<evidence type="ECO:0000256" key="1">
    <source>
        <dbReference type="ARBA" id="ARBA00023122"/>
    </source>
</evidence>
<dbReference type="GO" id="GO:0009086">
    <property type="term" value="P:methionine biosynthetic process"/>
    <property type="evidence" value="ECO:0007669"/>
    <property type="project" value="UniProtKB-KW"/>
</dbReference>
<proteinExistence type="predicted"/>
<evidence type="ECO:0000259" key="3">
    <source>
        <dbReference type="SMART" id="SM00116"/>
    </source>
</evidence>
<evidence type="ECO:0000256" key="2">
    <source>
        <dbReference type="ARBA" id="ARBA00023167"/>
    </source>
</evidence>
<dbReference type="AlphaFoldDB" id="A0AA97FEE4"/>
<reference evidence="4 5" key="1">
    <citation type="submission" date="2019-09" db="EMBL/GenBank/DDBJ databases">
        <title>The complete genome of Methanoplanus sp. FWC-SCC4.</title>
        <authorList>
            <person name="Chen S.-C."/>
            <person name="Zhou Y.-Z."/>
            <person name="Lai M.-C."/>
        </authorList>
    </citation>
    <scope>NUCLEOTIDE SEQUENCE [LARGE SCALE GENOMIC DNA]</scope>
    <source>
        <strain evidence="4 5">FWC-SCC4</strain>
    </source>
</reference>
<dbReference type="EMBL" id="CP043875">
    <property type="protein sequence ID" value="WOF16523.1"/>
    <property type="molecule type" value="Genomic_DNA"/>
</dbReference>
<dbReference type="PANTHER" id="PTHR43080">
    <property type="entry name" value="CBS DOMAIN-CONTAINING PROTEIN CBSX3, MITOCHONDRIAL"/>
    <property type="match status" value="1"/>
</dbReference>
<dbReference type="Pfam" id="PF00571">
    <property type="entry name" value="CBS"/>
    <property type="match status" value="2"/>
</dbReference>
<gene>
    <name evidence="4" type="ORF">F1737_07320</name>
</gene>
<dbReference type="KEGG" id="mefw:F1737_07320"/>
<evidence type="ECO:0000313" key="4">
    <source>
        <dbReference type="EMBL" id="WOF16523.1"/>
    </source>
</evidence>
<feature type="domain" description="CBS" evidence="3">
    <location>
        <begin position="110"/>
        <end position="157"/>
    </location>
</feature>
<keyword evidence="1" id="KW-0129">CBS domain</keyword>
<accession>A0AA97FEE4</accession>
<dbReference type="PANTHER" id="PTHR43080:SF2">
    <property type="entry name" value="CBS DOMAIN-CONTAINING PROTEIN"/>
    <property type="match status" value="1"/>
</dbReference>
<protein>
    <submittedName>
        <fullName evidence="4">CBS domain-containing protein</fullName>
    </submittedName>
</protein>
<name>A0AA97FEE4_9EURY</name>
<dbReference type="SUPFAM" id="SSF54631">
    <property type="entry name" value="CBS-domain pair"/>
    <property type="match status" value="1"/>
</dbReference>
<keyword evidence="2" id="KW-0486">Methionine biosynthesis</keyword>
<dbReference type="SMART" id="SM00116">
    <property type="entry name" value="CBS"/>
    <property type="match status" value="2"/>
</dbReference>
<dbReference type="InterPro" id="IPR051257">
    <property type="entry name" value="Diverse_CBS-Domain"/>
</dbReference>
<keyword evidence="5" id="KW-1185">Reference proteome</keyword>
<organism evidence="4 5">
    <name type="scientific">Methanochimaera problematica</name>
    <dbReference type="NCBI Taxonomy" id="2609417"/>
    <lineage>
        <taxon>Archaea</taxon>
        <taxon>Methanobacteriati</taxon>
        <taxon>Methanobacteriota</taxon>
        <taxon>Stenosarchaea group</taxon>
        <taxon>Methanomicrobia</taxon>
        <taxon>Methanomicrobiales</taxon>
        <taxon>Methanomicrobiaceae</taxon>
        <taxon>Methanochimaera</taxon>
    </lineage>
</organism>
<evidence type="ECO:0000313" key="5">
    <source>
        <dbReference type="Proteomes" id="UP001301797"/>
    </source>
</evidence>
<dbReference type="Gene3D" id="3.10.580.10">
    <property type="entry name" value="CBS-domain"/>
    <property type="match status" value="1"/>
</dbReference>
<dbReference type="InterPro" id="IPR046342">
    <property type="entry name" value="CBS_dom_sf"/>
</dbReference>
<keyword evidence="2" id="KW-0028">Amino-acid biosynthesis</keyword>
<dbReference type="InterPro" id="IPR000644">
    <property type="entry name" value="CBS_dom"/>
</dbReference>